<dbReference type="InterPro" id="IPR006073">
    <property type="entry name" value="GTP-bd"/>
</dbReference>
<reference evidence="11" key="1">
    <citation type="journal article" date="2011" name="Proc. Natl. Acad. Sci. U.S.A.">
        <title>Obligate biotrophy features unraveled by the genomic analysis of rust fungi.</title>
        <authorList>
            <person name="Duplessis S."/>
            <person name="Cuomo C.A."/>
            <person name="Lin Y.-C."/>
            <person name="Aerts A."/>
            <person name="Tisserant E."/>
            <person name="Veneault-Fourrey C."/>
            <person name="Joly D.L."/>
            <person name="Hacquard S."/>
            <person name="Amselem J."/>
            <person name="Cantarel B.L."/>
            <person name="Chiu R."/>
            <person name="Coutinho P.M."/>
            <person name="Feau N."/>
            <person name="Field M."/>
            <person name="Frey P."/>
            <person name="Gelhaye E."/>
            <person name="Goldberg J."/>
            <person name="Grabherr M.G."/>
            <person name="Kodira C.D."/>
            <person name="Kohler A."/>
            <person name="Kuees U."/>
            <person name="Lindquist E.A."/>
            <person name="Lucas S.M."/>
            <person name="Mago R."/>
            <person name="Mauceli E."/>
            <person name="Morin E."/>
            <person name="Murat C."/>
            <person name="Pangilinan J.L."/>
            <person name="Park R."/>
            <person name="Pearson M."/>
            <person name="Quesneville H."/>
            <person name="Rouhier N."/>
            <person name="Sakthikumar S."/>
            <person name="Salamov A.A."/>
            <person name="Schmutz J."/>
            <person name="Selles B."/>
            <person name="Shapiro H."/>
            <person name="Tanguay P."/>
            <person name="Tuskan G.A."/>
            <person name="Henrissat B."/>
            <person name="Van de Peer Y."/>
            <person name="Rouze P."/>
            <person name="Ellis J.G."/>
            <person name="Dodds P.N."/>
            <person name="Schein J.E."/>
            <person name="Zhong S."/>
            <person name="Hamelin R.C."/>
            <person name="Grigoriev I.V."/>
            <person name="Szabo L.J."/>
            <person name="Martin F."/>
        </authorList>
    </citation>
    <scope>NUCLEOTIDE SEQUENCE [LARGE SCALE GENOMIC DNA]</scope>
    <source>
        <strain evidence="11">98AG31 / pathotype 3-4-7</strain>
    </source>
</reference>
<feature type="compositionally biased region" description="Basic and acidic residues" evidence="8">
    <location>
        <begin position="709"/>
        <end position="727"/>
    </location>
</feature>
<dbReference type="InParanoid" id="F4SB67"/>
<comment type="subcellular location">
    <subcellularLocation>
        <location evidence="2 7">Nucleus</location>
        <location evidence="2 7">Nucleolus</location>
    </subcellularLocation>
</comment>
<dbReference type="STRING" id="747676.F4SB67"/>
<dbReference type="Gene3D" id="3.40.50.300">
    <property type="entry name" value="P-loop containing nucleotide triphosphate hydrolases"/>
    <property type="match status" value="1"/>
</dbReference>
<dbReference type="FunFam" id="3.40.50.300:FF:000559">
    <property type="entry name" value="Nuclear/nucleolar GTPase 2"/>
    <property type="match status" value="1"/>
</dbReference>
<name>F4SB67_MELLP</name>
<dbReference type="GeneID" id="18937500"/>
<evidence type="ECO:0000259" key="9">
    <source>
        <dbReference type="PROSITE" id="PS51721"/>
    </source>
</evidence>
<dbReference type="EMBL" id="GL883185">
    <property type="protein sequence ID" value="EGF98093.1"/>
    <property type="molecule type" value="Genomic_DNA"/>
</dbReference>
<dbReference type="InterPro" id="IPR024929">
    <property type="entry name" value="GNL2_CP_dom"/>
</dbReference>
<evidence type="ECO:0000256" key="3">
    <source>
        <dbReference type="ARBA" id="ARBA00022127"/>
    </source>
</evidence>
<comment type="function">
    <text evidence="1 7">GTPase that associates with pre-60S ribosomal subunits in the nucleolus and is required for their nuclear export and maturation.</text>
</comment>
<dbReference type="HOGENOM" id="CLU_011106_4_1_1"/>
<evidence type="ECO:0000313" key="11">
    <source>
        <dbReference type="Proteomes" id="UP000001072"/>
    </source>
</evidence>
<dbReference type="InterPro" id="IPR027417">
    <property type="entry name" value="P-loop_NTPase"/>
</dbReference>
<sequence length="768" mass="85394">MPPKTKSSASRKLRAISKPGPIKQHVKGENFYRDASKAKRVKMLSIDGGKAIRDRDGTILKAAAFQSSDAPAGRIQPDRRWFGNTRVISQKALDHFRTSLAEKQADPYSVILKQNKLPMSLLQSDADKAAEGGKGMKVDLVTAEPFDQTFGPKQRRKRPRLSGAGTFEELLKEAEDLNANKKSKSLAGEKLPPVDGLGEFIVGAEKQLEEIDDGNDELHNVAVDYILSAGTSKRIWSELYKVIDSSDVILHVLDARDPLGTRCLSVENYLAKEKRGKKMVYILNKVDLVPGWVAARWVKYLSKSHPVVAFHASINNSFGKGSLIQLLRQFSSLFSDRKQISVGFIGYPNVGKSSIINTLKKKKVCNVAPIPGETKIWQYITLMRRIYLIDCPGIVPPSSKDSEASKVLKGVVRIEHLSSPSDHIPALLERIRPEYMKRTYGVEDWIDSEDFLTKLARKSGKLLKGGEPDLRTVATSVLNDWIRGKIPFYVPPPTQIPGMKPWTKSIDQEDMKNEETEKVLESKKKTRIDETGEKVGYVKGVAQPLHQIVRSNKFLDVDEVGEFEHADVDMDQDGERVENDLDNSDLEMEDEDEEDEEVDAWSGIGSEDEEDSDSELCFEDLVANAAGASNSKVKSSKKSSVLPAEATVEIEMTGEGEDVDAGSQSDLDDEDEDEDLDLNLDSDTPTQKTSSNTKGKRKANNADYDSEEETTKHTKDPRMKTNKKKAENFFTHANVKNKNRSRQIPKGNENGGSSKKTSRGKGGKKGKR</sequence>
<dbReference type="eggNOG" id="KOG2423">
    <property type="taxonomic scope" value="Eukaryota"/>
</dbReference>
<dbReference type="KEGG" id="mlr:MELLADRAFT_96161"/>
<evidence type="ECO:0000256" key="5">
    <source>
        <dbReference type="ARBA" id="ARBA00023134"/>
    </source>
</evidence>
<keyword evidence="4 7" id="KW-0547">Nucleotide-binding</keyword>
<dbReference type="VEuPathDB" id="FungiDB:MELLADRAFT_96161"/>
<dbReference type="InterPro" id="IPR030378">
    <property type="entry name" value="G_CP_dom"/>
</dbReference>
<evidence type="ECO:0000256" key="7">
    <source>
        <dbReference type="RuleBase" id="RU364023"/>
    </source>
</evidence>
<evidence type="ECO:0000313" key="10">
    <source>
        <dbReference type="EMBL" id="EGF98093.1"/>
    </source>
</evidence>
<dbReference type="AlphaFoldDB" id="F4SB67"/>
<evidence type="ECO:0000256" key="6">
    <source>
        <dbReference type="ARBA" id="ARBA00023242"/>
    </source>
</evidence>
<dbReference type="Gene3D" id="1.10.1580.10">
    <property type="match status" value="1"/>
</dbReference>
<dbReference type="Pfam" id="PF01926">
    <property type="entry name" value="MMR_HSR1"/>
    <property type="match status" value="1"/>
</dbReference>
<dbReference type="InterPro" id="IPR050755">
    <property type="entry name" value="TRAFAC_YlqF/YawG_RiboMat"/>
</dbReference>
<dbReference type="GO" id="GO:0005730">
    <property type="term" value="C:nucleolus"/>
    <property type="evidence" value="ECO:0007669"/>
    <property type="project" value="UniProtKB-SubCell"/>
</dbReference>
<keyword evidence="5 7" id="KW-0342">GTP-binding</keyword>
<dbReference type="PROSITE" id="PS51721">
    <property type="entry name" value="G_CP"/>
    <property type="match status" value="1"/>
</dbReference>
<proteinExistence type="inferred from homology"/>
<dbReference type="PANTHER" id="PTHR11089">
    <property type="entry name" value="GTP-BINDING PROTEIN-RELATED"/>
    <property type="match status" value="1"/>
</dbReference>
<feature type="compositionally biased region" description="Acidic residues" evidence="8">
    <location>
        <begin position="652"/>
        <end position="680"/>
    </location>
</feature>
<feature type="compositionally biased region" description="Basic and acidic residues" evidence="8">
    <location>
        <begin position="565"/>
        <end position="579"/>
    </location>
</feature>
<dbReference type="Proteomes" id="UP000001072">
    <property type="component" value="Unassembled WGS sequence"/>
</dbReference>
<evidence type="ECO:0000256" key="8">
    <source>
        <dbReference type="SAM" id="MobiDB-lite"/>
    </source>
</evidence>
<feature type="domain" description="CP-type G" evidence="9">
    <location>
        <begin position="236"/>
        <end position="397"/>
    </location>
</feature>
<keyword evidence="11" id="KW-1185">Reference proteome</keyword>
<feature type="compositionally biased region" description="Acidic residues" evidence="8">
    <location>
        <begin position="606"/>
        <end position="618"/>
    </location>
</feature>
<dbReference type="PRINTS" id="PR00326">
    <property type="entry name" value="GTP1OBG"/>
</dbReference>
<feature type="compositionally biased region" description="Basic residues" evidence="8">
    <location>
        <begin position="756"/>
        <end position="768"/>
    </location>
</feature>
<feature type="compositionally biased region" description="Low complexity" evidence="8">
    <location>
        <begin position="622"/>
        <end position="641"/>
    </location>
</feature>
<dbReference type="OrthoDB" id="444945at2759"/>
<accession>F4SB67</accession>
<keyword evidence="6 7" id="KW-0539">Nucleus</keyword>
<organism evidence="11">
    <name type="scientific">Melampsora larici-populina (strain 98AG31 / pathotype 3-4-7)</name>
    <name type="common">Poplar leaf rust fungus</name>
    <dbReference type="NCBI Taxonomy" id="747676"/>
    <lineage>
        <taxon>Eukaryota</taxon>
        <taxon>Fungi</taxon>
        <taxon>Dikarya</taxon>
        <taxon>Basidiomycota</taxon>
        <taxon>Pucciniomycotina</taxon>
        <taxon>Pucciniomycetes</taxon>
        <taxon>Pucciniales</taxon>
        <taxon>Melampsoraceae</taxon>
        <taxon>Melampsora</taxon>
    </lineage>
</organism>
<dbReference type="GO" id="GO:0005525">
    <property type="term" value="F:GTP binding"/>
    <property type="evidence" value="ECO:0007669"/>
    <property type="project" value="UniProtKB-KW"/>
</dbReference>
<feature type="region of interest" description="Disordered" evidence="8">
    <location>
        <begin position="565"/>
        <end position="768"/>
    </location>
</feature>
<dbReference type="Pfam" id="PF08153">
    <property type="entry name" value="NGP1NT"/>
    <property type="match status" value="1"/>
</dbReference>
<evidence type="ECO:0000256" key="2">
    <source>
        <dbReference type="ARBA" id="ARBA00004604"/>
    </source>
</evidence>
<dbReference type="RefSeq" id="XP_007418627.1">
    <property type="nucleotide sequence ID" value="XM_007418565.1"/>
</dbReference>
<evidence type="ECO:0000256" key="4">
    <source>
        <dbReference type="ARBA" id="ARBA00022741"/>
    </source>
</evidence>
<dbReference type="SUPFAM" id="SSF52540">
    <property type="entry name" value="P-loop containing nucleoside triphosphate hydrolases"/>
    <property type="match status" value="1"/>
</dbReference>
<dbReference type="FunFam" id="1.10.1580.10:FF:000001">
    <property type="entry name" value="Nucleolar GTP-binding protein 2"/>
    <property type="match status" value="1"/>
</dbReference>
<feature type="compositionally biased region" description="Acidic residues" evidence="8">
    <location>
        <begin position="580"/>
        <end position="599"/>
    </location>
</feature>
<dbReference type="CDD" id="cd01858">
    <property type="entry name" value="NGP_1"/>
    <property type="match status" value="1"/>
</dbReference>
<feature type="compositionally biased region" description="Polar residues" evidence="8">
    <location>
        <begin position="684"/>
        <end position="693"/>
    </location>
</feature>
<comment type="similarity">
    <text evidence="7">Belongs to the TRAFAC class YlqF/YawG GTPase family. NOG2 subfamily.</text>
</comment>
<gene>
    <name evidence="10" type="ORF">MELLADRAFT_96161</name>
</gene>
<dbReference type="PANTHER" id="PTHR11089:SF9">
    <property type="entry name" value="NUCLEOLAR GTP-BINDING PROTEIN 2"/>
    <property type="match status" value="1"/>
</dbReference>
<protein>
    <recommendedName>
        <fullName evidence="3 7">Nucleolar GTP-binding protein 2</fullName>
    </recommendedName>
</protein>
<evidence type="ECO:0000256" key="1">
    <source>
        <dbReference type="ARBA" id="ARBA00003892"/>
    </source>
</evidence>
<dbReference type="InterPro" id="IPR023179">
    <property type="entry name" value="GTP-bd_ortho_bundle_sf"/>
</dbReference>
<dbReference type="FunCoup" id="F4SB67">
    <property type="interactions" value="393"/>
</dbReference>
<dbReference type="InterPro" id="IPR012971">
    <property type="entry name" value="NOG2_N_dom"/>
</dbReference>